<dbReference type="CDD" id="cd06225">
    <property type="entry name" value="HAMP"/>
    <property type="match status" value="1"/>
</dbReference>
<evidence type="ECO:0000313" key="18">
    <source>
        <dbReference type="Proteomes" id="UP000006201"/>
    </source>
</evidence>
<evidence type="ECO:0000256" key="9">
    <source>
        <dbReference type="ARBA" id="ARBA00022777"/>
    </source>
</evidence>
<dbReference type="CDD" id="cd00082">
    <property type="entry name" value="HisKA"/>
    <property type="match status" value="1"/>
</dbReference>
<dbReference type="Gene3D" id="6.10.340.10">
    <property type="match status" value="1"/>
</dbReference>
<dbReference type="PANTHER" id="PTHR45528">
    <property type="entry name" value="SENSOR HISTIDINE KINASE CPXA"/>
    <property type="match status" value="1"/>
</dbReference>
<dbReference type="PANTHER" id="PTHR45528:SF1">
    <property type="entry name" value="SENSOR HISTIDINE KINASE CPXA"/>
    <property type="match status" value="1"/>
</dbReference>
<dbReference type="FunFam" id="3.30.565.10:FF:000011">
    <property type="entry name" value="Sensor histidine kinase CpxA"/>
    <property type="match status" value="1"/>
</dbReference>
<evidence type="ECO:0000259" key="16">
    <source>
        <dbReference type="PROSITE" id="PS50885"/>
    </source>
</evidence>
<proteinExistence type="predicted"/>
<dbReference type="InterPro" id="IPR003660">
    <property type="entry name" value="HAMP_dom"/>
</dbReference>
<keyword evidence="4" id="KW-1003">Cell membrane</keyword>
<dbReference type="Pfam" id="PF00512">
    <property type="entry name" value="HisKA"/>
    <property type="match status" value="1"/>
</dbReference>
<evidence type="ECO:0000256" key="8">
    <source>
        <dbReference type="ARBA" id="ARBA00022741"/>
    </source>
</evidence>
<evidence type="ECO:0000256" key="5">
    <source>
        <dbReference type="ARBA" id="ARBA00022553"/>
    </source>
</evidence>
<keyword evidence="12" id="KW-0902">Two-component regulatory system</keyword>
<comment type="caution">
    <text evidence="17">The sequence shown here is derived from an EMBL/GenBank/DDBJ whole genome shotgun (WGS) entry which is preliminary data.</text>
</comment>
<feature type="domain" description="Histidine kinase" evidence="15">
    <location>
        <begin position="248"/>
        <end position="460"/>
    </location>
</feature>
<dbReference type="InterPro" id="IPR004358">
    <property type="entry name" value="Sig_transdc_His_kin-like_C"/>
</dbReference>
<dbReference type="GO" id="GO:0005524">
    <property type="term" value="F:ATP binding"/>
    <property type="evidence" value="ECO:0007669"/>
    <property type="project" value="UniProtKB-KW"/>
</dbReference>
<dbReference type="EC" id="2.7.13.3" evidence="3"/>
<dbReference type="InterPro" id="IPR050398">
    <property type="entry name" value="HssS/ArlS-like"/>
</dbReference>
<evidence type="ECO:0000256" key="11">
    <source>
        <dbReference type="ARBA" id="ARBA00022989"/>
    </source>
</evidence>
<keyword evidence="8" id="KW-0547">Nucleotide-binding</keyword>
<dbReference type="InterPro" id="IPR003594">
    <property type="entry name" value="HATPase_dom"/>
</dbReference>
<evidence type="ECO:0000256" key="7">
    <source>
        <dbReference type="ARBA" id="ARBA00022692"/>
    </source>
</evidence>
<dbReference type="PRINTS" id="PR00344">
    <property type="entry name" value="BCTRLSENSOR"/>
</dbReference>
<dbReference type="HOGENOM" id="CLU_000445_89_27_6"/>
<sequence length="460" mass="51668">MKNISFDPRRYLFFKIFLWFWLTILATISLALFLSNITAGNVTSEPLEGPMAKNIQHLASNVERLAEKNQRSIQEIVSHPRMAKMRLIYVTTESGDESFFNQEVPENLDISLINFSRDLLPQFILTERYHAFGPVKLTVQNKNYLFYEIQPDAKPHLIFRLKLMPLWLKLLIALGASLSLSLLFSKTLMQPINALKQAAGELALGQLKSRVSNLRPRHDELGELTAEFNKMAEKLELLVTSQKRLLADISHELRSPLTRLQMAAGLAQMQSSEQASPYIQRIEQEAENLDKMIADVLTLSRLEAQSHTLFKELNDISSVLNQVISDAEFEAKQHNKSLVCDGEINCQFNFDAKALASALENLLRNAIKYASAQVHVTLLQQTDSITVIICDDGPGVPDEYLTAIFEPFFRISQARDRNSGGTGLGLAISKHAIEAHQGKITLCNQPNSGLCVTVTLPLEH</sequence>
<dbReference type="SMART" id="SM00388">
    <property type="entry name" value="HisKA"/>
    <property type="match status" value="1"/>
</dbReference>
<dbReference type="SUPFAM" id="SSF158472">
    <property type="entry name" value="HAMP domain-like"/>
    <property type="match status" value="1"/>
</dbReference>
<dbReference type="EMBL" id="AAOH01000002">
    <property type="protein sequence ID" value="EAR29850.1"/>
    <property type="molecule type" value="Genomic_DNA"/>
</dbReference>
<dbReference type="OrthoDB" id="9804645at2"/>
<accession>A4C796</accession>
<dbReference type="STRING" id="87626.PTD2_13559"/>
<dbReference type="eggNOG" id="COG2205">
    <property type="taxonomic scope" value="Bacteria"/>
</dbReference>
<evidence type="ECO:0000256" key="1">
    <source>
        <dbReference type="ARBA" id="ARBA00000085"/>
    </source>
</evidence>
<dbReference type="InterPro" id="IPR003661">
    <property type="entry name" value="HisK_dim/P_dom"/>
</dbReference>
<keyword evidence="10" id="KW-0067">ATP-binding</keyword>
<evidence type="ECO:0000256" key="14">
    <source>
        <dbReference type="SAM" id="Phobius"/>
    </source>
</evidence>
<dbReference type="PROSITE" id="PS50109">
    <property type="entry name" value="HIS_KIN"/>
    <property type="match status" value="1"/>
</dbReference>
<dbReference type="RefSeq" id="WP_009837723.1">
    <property type="nucleotide sequence ID" value="NZ_AAOH01000002.1"/>
</dbReference>
<protein>
    <recommendedName>
        <fullName evidence="3">histidine kinase</fullName>
        <ecNumber evidence="3">2.7.13.3</ecNumber>
    </recommendedName>
</protein>
<keyword evidence="13 14" id="KW-0472">Membrane</keyword>
<dbReference type="SUPFAM" id="SSF55874">
    <property type="entry name" value="ATPase domain of HSP90 chaperone/DNA topoisomerase II/histidine kinase"/>
    <property type="match status" value="1"/>
</dbReference>
<keyword evidence="9 17" id="KW-0418">Kinase</keyword>
<feature type="domain" description="HAMP" evidence="16">
    <location>
        <begin position="186"/>
        <end position="240"/>
    </location>
</feature>
<keyword evidence="18" id="KW-1185">Reference proteome</keyword>
<dbReference type="Gene3D" id="3.30.565.10">
    <property type="entry name" value="Histidine kinase-like ATPase, C-terminal domain"/>
    <property type="match status" value="1"/>
</dbReference>
<dbReference type="InterPro" id="IPR036890">
    <property type="entry name" value="HATPase_C_sf"/>
</dbReference>
<dbReference type="Pfam" id="PF00672">
    <property type="entry name" value="HAMP"/>
    <property type="match status" value="1"/>
</dbReference>
<dbReference type="SMART" id="SM00304">
    <property type="entry name" value="HAMP"/>
    <property type="match status" value="1"/>
</dbReference>
<organism evidence="17 18">
    <name type="scientific">Pseudoalteromonas tunicata D2</name>
    <dbReference type="NCBI Taxonomy" id="87626"/>
    <lineage>
        <taxon>Bacteria</taxon>
        <taxon>Pseudomonadati</taxon>
        <taxon>Pseudomonadota</taxon>
        <taxon>Gammaproteobacteria</taxon>
        <taxon>Alteromonadales</taxon>
        <taxon>Pseudoalteromonadaceae</taxon>
        <taxon>Pseudoalteromonas</taxon>
    </lineage>
</organism>
<dbReference type="SUPFAM" id="SSF47384">
    <property type="entry name" value="Homodimeric domain of signal transducing histidine kinase"/>
    <property type="match status" value="1"/>
</dbReference>
<comment type="subcellular location">
    <subcellularLocation>
        <location evidence="2">Cell membrane</location>
        <topology evidence="2">Multi-pass membrane protein</topology>
    </subcellularLocation>
</comment>
<evidence type="ECO:0000256" key="6">
    <source>
        <dbReference type="ARBA" id="ARBA00022679"/>
    </source>
</evidence>
<dbReference type="Proteomes" id="UP000006201">
    <property type="component" value="Unassembled WGS sequence"/>
</dbReference>
<dbReference type="PROSITE" id="PS50885">
    <property type="entry name" value="HAMP"/>
    <property type="match status" value="1"/>
</dbReference>
<keyword evidence="7 14" id="KW-0812">Transmembrane</keyword>
<dbReference type="GO" id="GO:0005886">
    <property type="term" value="C:plasma membrane"/>
    <property type="evidence" value="ECO:0007669"/>
    <property type="project" value="UniProtKB-SubCell"/>
</dbReference>
<dbReference type="AlphaFoldDB" id="A4C796"/>
<evidence type="ECO:0000256" key="2">
    <source>
        <dbReference type="ARBA" id="ARBA00004651"/>
    </source>
</evidence>
<dbReference type="SMART" id="SM00387">
    <property type="entry name" value="HATPase_c"/>
    <property type="match status" value="1"/>
</dbReference>
<evidence type="ECO:0000256" key="3">
    <source>
        <dbReference type="ARBA" id="ARBA00012438"/>
    </source>
</evidence>
<keyword evidence="5" id="KW-0597">Phosphoprotein</keyword>
<evidence type="ECO:0000256" key="10">
    <source>
        <dbReference type="ARBA" id="ARBA00022840"/>
    </source>
</evidence>
<reference evidence="17 18" key="1">
    <citation type="submission" date="2006-02" db="EMBL/GenBank/DDBJ databases">
        <authorList>
            <person name="Moran M.A."/>
            <person name="Kjelleberg S."/>
            <person name="Egan S."/>
            <person name="Saunders N."/>
            <person name="Thomas T."/>
            <person name="Ferriera S."/>
            <person name="Johnson J."/>
            <person name="Kravitz S."/>
            <person name="Halpern A."/>
            <person name="Remington K."/>
            <person name="Beeson K."/>
            <person name="Tran B."/>
            <person name="Rogers Y.-H."/>
            <person name="Friedman R."/>
            <person name="Venter J.C."/>
        </authorList>
    </citation>
    <scope>NUCLEOTIDE SEQUENCE [LARGE SCALE GENOMIC DNA]</scope>
    <source>
        <strain evidence="17 18">D2</strain>
    </source>
</reference>
<keyword evidence="6" id="KW-0808">Transferase</keyword>
<dbReference type="Pfam" id="PF02518">
    <property type="entry name" value="HATPase_c"/>
    <property type="match status" value="1"/>
</dbReference>
<evidence type="ECO:0000256" key="12">
    <source>
        <dbReference type="ARBA" id="ARBA00023012"/>
    </source>
</evidence>
<evidence type="ECO:0000256" key="4">
    <source>
        <dbReference type="ARBA" id="ARBA00022475"/>
    </source>
</evidence>
<feature type="transmembrane region" description="Helical" evidence="14">
    <location>
        <begin position="12"/>
        <end position="34"/>
    </location>
</feature>
<evidence type="ECO:0000313" key="17">
    <source>
        <dbReference type="EMBL" id="EAR29850.1"/>
    </source>
</evidence>
<dbReference type="Gene3D" id="1.10.287.130">
    <property type="match status" value="1"/>
</dbReference>
<dbReference type="GO" id="GO:0000155">
    <property type="term" value="F:phosphorelay sensor kinase activity"/>
    <property type="evidence" value="ECO:0007669"/>
    <property type="project" value="InterPro"/>
</dbReference>
<keyword evidence="11 14" id="KW-1133">Transmembrane helix</keyword>
<dbReference type="InterPro" id="IPR036097">
    <property type="entry name" value="HisK_dim/P_sf"/>
</dbReference>
<evidence type="ECO:0000259" key="15">
    <source>
        <dbReference type="PROSITE" id="PS50109"/>
    </source>
</evidence>
<evidence type="ECO:0000256" key="13">
    <source>
        <dbReference type="ARBA" id="ARBA00023136"/>
    </source>
</evidence>
<gene>
    <name evidence="17" type="ORF">PTD2_13559</name>
</gene>
<comment type="catalytic activity">
    <reaction evidence="1">
        <text>ATP + protein L-histidine = ADP + protein N-phospho-L-histidine.</text>
        <dbReference type="EC" id="2.7.13.3"/>
    </reaction>
</comment>
<name>A4C796_9GAMM</name>
<dbReference type="InterPro" id="IPR005467">
    <property type="entry name" value="His_kinase_dom"/>
</dbReference>